<dbReference type="Gene3D" id="1.10.10.60">
    <property type="entry name" value="Homeodomain-like"/>
    <property type="match status" value="1"/>
</dbReference>
<dbReference type="Proteomes" id="UP000002028">
    <property type="component" value="Chromosome"/>
</dbReference>
<keyword evidence="3" id="KW-0804">Transcription</keyword>
<dbReference type="GO" id="GO:0003700">
    <property type="term" value="F:DNA-binding transcription factor activity"/>
    <property type="evidence" value="ECO:0007669"/>
    <property type="project" value="InterPro"/>
</dbReference>
<keyword evidence="1" id="KW-0805">Transcription regulation</keyword>
<dbReference type="eggNOG" id="COG2207">
    <property type="taxonomic scope" value="Bacteria"/>
</dbReference>
<evidence type="ECO:0000313" key="5">
    <source>
        <dbReference type="EMBL" id="ADB41339.1"/>
    </source>
</evidence>
<dbReference type="SUPFAM" id="SSF46689">
    <property type="entry name" value="Homeodomain-like"/>
    <property type="match status" value="2"/>
</dbReference>
<dbReference type="PROSITE" id="PS01124">
    <property type="entry name" value="HTH_ARAC_FAMILY_2"/>
    <property type="match status" value="1"/>
</dbReference>
<dbReference type="GO" id="GO:0043565">
    <property type="term" value="F:sequence-specific DNA binding"/>
    <property type="evidence" value="ECO:0007669"/>
    <property type="project" value="InterPro"/>
</dbReference>
<dbReference type="InterPro" id="IPR009057">
    <property type="entry name" value="Homeodomain-like_sf"/>
</dbReference>
<dbReference type="EMBL" id="CP001769">
    <property type="protein sequence ID" value="ADB41339.1"/>
    <property type="molecule type" value="Genomic_DNA"/>
</dbReference>
<evidence type="ECO:0000313" key="6">
    <source>
        <dbReference type="Proteomes" id="UP000002028"/>
    </source>
</evidence>
<dbReference type="InterPro" id="IPR053142">
    <property type="entry name" value="PchR_regulatory_protein"/>
</dbReference>
<accession>D2QEZ5</accession>
<evidence type="ECO:0000259" key="4">
    <source>
        <dbReference type="PROSITE" id="PS01124"/>
    </source>
</evidence>
<proteinExistence type="predicted"/>
<dbReference type="PANTHER" id="PTHR47893">
    <property type="entry name" value="REGULATORY PROTEIN PCHR"/>
    <property type="match status" value="1"/>
</dbReference>
<dbReference type="InterPro" id="IPR020449">
    <property type="entry name" value="Tscrpt_reg_AraC-type_HTH"/>
</dbReference>
<protein>
    <submittedName>
        <fullName evidence="5">Transcriptional regulator, AraC family</fullName>
    </submittedName>
</protein>
<dbReference type="InterPro" id="IPR018060">
    <property type="entry name" value="HTH_AraC"/>
</dbReference>
<reference evidence="5 6" key="1">
    <citation type="journal article" date="2010" name="Stand. Genomic Sci.">
        <title>Complete genome sequence of Spirosoma linguale type strain (1).</title>
        <authorList>
            <person name="Lail K."/>
            <person name="Sikorski J."/>
            <person name="Saunders E."/>
            <person name="Lapidus A."/>
            <person name="Glavina Del Rio T."/>
            <person name="Copeland A."/>
            <person name="Tice H."/>
            <person name="Cheng J.-F."/>
            <person name="Lucas S."/>
            <person name="Nolan M."/>
            <person name="Bruce D."/>
            <person name="Goodwin L."/>
            <person name="Pitluck S."/>
            <person name="Ivanova N."/>
            <person name="Mavromatis K."/>
            <person name="Ovchinnikova G."/>
            <person name="Pati A."/>
            <person name="Chen A."/>
            <person name="Palaniappan K."/>
            <person name="Land M."/>
            <person name="Hauser L."/>
            <person name="Chang Y.-J."/>
            <person name="Jeffries C.D."/>
            <person name="Chain P."/>
            <person name="Brettin T."/>
            <person name="Detter J.C."/>
            <person name="Schuetze A."/>
            <person name="Rohde M."/>
            <person name="Tindall B.J."/>
            <person name="Goeker M."/>
            <person name="Bristow J."/>
            <person name="Eisen J.A."/>
            <person name="Markowitz V."/>
            <person name="Hugenholtz P."/>
            <person name="Kyrpides N.C."/>
            <person name="Klenk H.-P."/>
            <person name="Chen F."/>
        </authorList>
    </citation>
    <scope>NUCLEOTIDE SEQUENCE [LARGE SCALE GENOMIC DNA]</scope>
    <source>
        <strain evidence="6">ATCC 33905 / DSM 74 / LMG 10896 / Claus 1</strain>
    </source>
</reference>
<dbReference type="KEGG" id="sli:Slin_5371"/>
<dbReference type="HOGENOM" id="CLU_052345_5_0_10"/>
<evidence type="ECO:0000256" key="2">
    <source>
        <dbReference type="ARBA" id="ARBA00023125"/>
    </source>
</evidence>
<dbReference type="InterPro" id="IPR018062">
    <property type="entry name" value="HTH_AraC-typ_CS"/>
</dbReference>
<organism evidence="5 6">
    <name type="scientific">Spirosoma linguale (strain ATCC 33905 / DSM 74 / LMG 10896 / Claus 1)</name>
    <dbReference type="NCBI Taxonomy" id="504472"/>
    <lineage>
        <taxon>Bacteria</taxon>
        <taxon>Pseudomonadati</taxon>
        <taxon>Bacteroidota</taxon>
        <taxon>Cytophagia</taxon>
        <taxon>Cytophagales</taxon>
        <taxon>Cytophagaceae</taxon>
        <taxon>Spirosoma</taxon>
    </lineage>
</organism>
<name>D2QEZ5_SPILD</name>
<dbReference type="SMART" id="SM00342">
    <property type="entry name" value="HTH_ARAC"/>
    <property type="match status" value="1"/>
</dbReference>
<dbReference type="Pfam" id="PF12833">
    <property type="entry name" value="HTH_18"/>
    <property type="match status" value="1"/>
</dbReference>
<gene>
    <name evidence="5" type="ordered locus">Slin_5371</name>
</gene>
<evidence type="ECO:0000256" key="3">
    <source>
        <dbReference type="ARBA" id="ARBA00023163"/>
    </source>
</evidence>
<dbReference type="PANTHER" id="PTHR47893:SF1">
    <property type="entry name" value="REGULATORY PROTEIN PCHR"/>
    <property type="match status" value="1"/>
</dbReference>
<keyword evidence="6" id="KW-1185">Reference proteome</keyword>
<sequence length="326" mass="36907">MVFEFAPGEQFNFLAAFANRVGTLLQDATVTLPNWLGTGSIKRVRLTPDFSLLIHQYTLTEELILRRTAADNTADRVNVLFQASVRADGQPGDDNGVTAGQRQEYTVRITSPDIDSELRFPPGRGVLFVVLSMNRSALRQLLGIGTTNEVVEQILQGTQAFLFYETMNAEAHQTLEALVRIDDREELGNLRSWIRVQALLCWLFERLLTRETGKHRPIHRADADQLSRVRAAVVADLRQPPRLAQLALLAGMSTSKLTDLFKQVFGDSIYDYFQKARMIEASHLLRQEGYSVSETGHRLGFSNLSHFSRLFEKHYGIKPKQFARNE</sequence>
<dbReference type="AlphaFoldDB" id="D2QEZ5"/>
<dbReference type="RefSeq" id="WP_012929835.1">
    <property type="nucleotide sequence ID" value="NC_013730.1"/>
</dbReference>
<keyword evidence="2" id="KW-0238">DNA-binding</keyword>
<dbReference type="PRINTS" id="PR00032">
    <property type="entry name" value="HTHARAC"/>
</dbReference>
<dbReference type="STRING" id="504472.Slin_5371"/>
<dbReference type="PROSITE" id="PS00041">
    <property type="entry name" value="HTH_ARAC_FAMILY_1"/>
    <property type="match status" value="1"/>
</dbReference>
<evidence type="ECO:0000256" key="1">
    <source>
        <dbReference type="ARBA" id="ARBA00023015"/>
    </source>
</evidence>
<feature type="domain" description="HTH araC/xylS-type" evidence="4">
    <location>
        <begin position="227"/>
        <end position="325"/>
    </location>
</feature>